<keyword evidence="7" id="KW-0325">Glycoprotein</keyword>
<dbReference type="AlphaFoldDB" id="A0A8X6I446"/>
<evidence type="ECO:0000256" key="9">
    <source>
        <dbReference type="SAM" id="SignalP"/>
    </source>
</evidence>
<evidence type="ECO:0000256" key="8">
    <source>
        <dbReference type="SAM" id="Phobius"/>
    </source>
</evidence>
<keyword evidence="9" id="KW-0732">Signal</keyword>
<evidence type="ECO:0000256" key="4">
    <source>
        <dbReference type="ARBA" id="ARBA00022989"/>
    </source>
</evidence>
<dbReference type="Proteomes" id="UP000886998">
    <property type="component" value="Unassembled WGS sequence"/>
</dbReference>
<dbReference type="EMBL" id="BMAV01024032">
    <property type="protein sequence ID" value="GFS29587.1"/>
    <property type="molecule type" value="Genomic_DNA"/>
</dbReference>
<accession>A0A8X6I446</accession>
<organism evidence="10 11">
    <name type="scientific">Trichonephila inaurata madagascariensis</name>
    <dbReference type="NCBI Taxonomy" id="2747483"/>
    <lineage>
        <taxon>Eukaryota</taxon>
        <taxon>Metazoa</taxon>
        <taxon>Ecdysozoa</taxon>
        <taxon>Arthropoda</taxon>
        <taxon>Chelicerata</taxon>
        <taxon>Arachnida</taxon>
        <taxon>Araneae</taxon>
        <taxon>Araneomorphae</taxon>
        <taxon>Entelegynae</taxon>
        <taxon>Araneoidea</taxon>
        <taxon>Nephilidae</taxon>
        <taxon>Trichonephila</taxon>
        <taxon>Trichonephila inaurata</taxon>
    </lineage>
</organism>
<dbReference type="PANTHER" id="PTHR42643:SF24">
    <property type="entry name" value="IONOTROPIC RECEPTOR 60A"/>
    <property type="match status" value="1"/>
</dbReference>
<name>A0A8X6I446_9ARAC</name>
<feature type="chain" id="PRO_5036493142" evidence="9">
    <location>
        <begin position="20"/>
        <end position="272"/>
    </location>
</feature>
<keyword evidence="2" id="KW-1003">Cell membrane</keyword>
<proteinExistence type="predicted"/>
<keyword evidence="11" id="KW-1185">Reference proteome</keyword>
<dbReference type="PANTHER" id="PTHR42643">
    <property type="entry name" value="IONOTROPIC RECEPTOR 20A-RELATED"/>
    <property type="match status" value="1"/>
</dbReference>
<reference evidence="10" key="1">
    <citation type="submission" date="2020-08" db="EMBL/GenBank/DDBJ databases">
        <title>Multicomponent nature underlies the extraordinary mechanical properties of spider dragline silk.</title>
        <authorList>
            <person name="Kono N."/>
            <person name="Nakamura H."/>
            <person name="Mori M."/>
            <person name="Yoshida Y."/>
            <person name="Ohtoshi R."/>
            <person name="Malay A.D."/>
            <person name="Moran D.A.P."/>
            <person name="Tomita M."/>
            <person name="Numata K."/>
            <person name="Arakawa K."/>
        </authorList>
    </citation>
    <scope>NUCLEOTIDE SEQUENCE</scope>
</reference>
<gene>
    <name evidence="10" type="primary">AVEN_169327_1</name>
    <name evidence="10" type="ORF">TNIN_468891</name>
</gene>
<keyword evidence="4 8" id="KW-1133">Transmembrane helix</keyword>
<evidence type="ECO:0000313" key="10">
    <source>
        <dbReference type="EMBL" id="GFS29587.1"/>
    </source>
</evidence>
<evidence type="ECO:0000256" key="3">
    <source>
        <dbReference type="ARBA" id="ARBA00022692"/>
    </source>
</evidence>
<protein>
    <submittedName>
        <fullName evidence="10">PBPe domain-containing protein</fullName>
    </submittedName>
</protein>
<evidence type="ECO:0000256" key="1">
    <source>
        <dbReference type="ARBA" id="ARBA00004651"/>
    </source>
</evidence>
<keyword evidence="5 8" id="KW-0472">Membrane</keyword>
<comment type="subcellular location">
    <subcellularLocation>
        <location evidence="1">Cell membrane</location>
        <topology evidence="1">Multi-pass membrane protein</topology>
    </subcellularLocation>
</comment>
<evidence type="ECO:0000256" key="5">
    <source>
        <dbReference type="ARBA" id="ARBA00023136"/>
    </source>
</evidence>
<evidence type="ECO:0000256" key="6">
    <source>
        <dbReference type="ARBA" id="ARBA00023170"/>
    </source>
</evidence>
<feature type="transmembrane region" description="Helical" evidence="8">
    <location>
        <begin position="182"/>
        <end position="202"/>
    </location>
</feature>
<feature type="signal peptide" evidence="9">
    <location>
        <begin position="1"/>
        <end position="19"/>
    </location>
</feature>
<evidence type="ECO:0000313" key="11">
    <source>
        <dbReference type="Proteomes" id="UP000886998"/>
    </source>
</evidence>
<comment type="caution">
    <text evidence="10">The sequence shown here is derived from an EMBL/GenBank/DDBJ whole genome shotgun (WGS) entry which is preliminary data.</text>
</comment>
<keyword evidence="6" id="KW-0675">Receptor</keyword>
<dbReference type="GO" id="GO:0005886">
    <property type="term" value="C:plasma membrane"/>
    <property type="evidence" value="ECO:0007669"/>
    <property type="project" value="UniProtKB-SubCell"/>
</dbReference>
<evidence type="ECO:0000256" key="7">
    <source>
        <dbReference type="ARBA" id="ARBA00023180"/>
    </source>
</evidence>
<evidence type="ECO:0000256" key="2">
    <source>
        <dbReference type="ARBA" id="ARBA00022475"/>
    </source>
</evidence>
<keyword evidence="3 8" id="KW-0812">Transmembrane</keyword>
<dbReference type="InterPro" id="IPR052192">
    <property type="entry name" value="Insect_Ionotropic_Sensory_Rcpt"/>
</dbReference>
<sequence length="272" mass="31316">MSSVFSSVLLSFLATPTKVVPIKNFRELSKAVERGTHRTFSVKGTIAVPFFLNSKEPYLRMLGILMEQNNWYIPPGEACNIQEKGEESIMIGSSEYLLFQFGVKYFRSRILISEEGAYTVPTAFAIRKDFCCTSQLRKVMSRMVSAGIYDRCSKLEISKHRISQLVNEENVNKERVLSLEDLLGPFSILLIGWMVSFLVFLGEVVSSNCVGRTFWKNTEEPHLEYSQLLLVEYEGCFLDSFVGPVRRLSTEKEKVVDNERFINSEKQWRMYF</sequence>
<dbReference type="OrthoDB" id="8050636at2759"/>